<dbReference type="Pfam" id="PF17919">
    <property type="entry name" value="RT_RNaseH_2"/>
    <property type="match status" value="1"/>
</dbReference>
<keyword evidence="2" id="KW-0862">Zinc</keyword>
<dbReference type="InterPro" id="IPR041577">
    <property type="entry name" value="RT_RNaseH_2"/>
</dbReference>
<evidence type="ECO:0000313" key="5">
    <source>
        <dbReference type="EMBL" id="UYV72087.1"/>
    </source>
</evidence>
<feature type="domain" description="CCHC-type" evidence="3">
    <location>
        <begin position="644"/>
        <end position="658"/>
    </location>
</feature>
<dbReference type="Pfam" id="PF00078">
    <property type="entry name" value="RVT_1"/>
    <property type="match status" value="1"/>
</dbReference>
<proteinExistence type="predicted"/>
<evidence type="ECO:0000313" key="6">
    <source>
        <dbReference type="Proteomes" id="UP001235939"/>
    </source>
</evidence>
<name>A0ABY6KTC3_9ARAC</name>
<protein>
    <recommendedName>
        <fullName evidence="1">RNA-directed DNA polymerase</fullName>
        <ecNumber evidence="1">2.7.7.49</ecNumber>
    </recommendedName>
</protein>
<dbReference type="PROSITE" id="PS50158">
    <property type="entry name" value="ZF_CCHC"/>
    <property type="match status" value="1"/>
</dbReference>
<sequence>MDTLLSGIDGVAVYLDDVLISGRDCDDLKRKTEKVLLRFKESGLRLKKEKCHFYVPEIEFLGMIIDHKGIHPSEEKLRAIKDARPPSNKRELMSFLGLLNYYERFLNNKATVAEPLHRLLDSNSPWKWNKEHQRSFAEVKNLISSKSVLAHFNEDLPILVNCDASEYGVGAILSQIDHGVERPVVFASRTLNKTERRYAVIDKEALAVIFGVSKFSQYLLGRKFKILTDHKPLVGIFNPKKPIPQVLSPRMLRWCLTLAACTYNIEYKPGKVNCNADALSRLPLNECPSVVPNPSEVFFIESEHAAINSSEVTKLTNKDPILSKVKFWAMNGWPERKVDDKFRDFVSKSSEISVHKDCLLWGSSVIIPERLRKDILNLLHDTHIGIVGTKALARGLCWWPKMDGDIERMISSCAMASFGNIENFDPSKPEKWTTYVERMIFFFLANGIEEITQKKAIFLTLIGPETYALARSLAAPKDLAHVNYEEILTILTGHFCPKPNVIVQRYHFNKHNQGNEPIATYIAELRRLSENCEFVDLDDRLRDRLVCGLKKESLVKRLLSEKDLTFEKAIDIALCDESASANASVLMETTPDVNILRKASRAEPPKFKSGKVHFKEFKKMNNKIICIRCKGNHMPNVCKFRNAKCFKCGKIGHLQKACLTRVKKFEYLNRSNSDTYLHCIGTESLSNPFYIMVKLDNHDVAMLIDSGSAYSLLNKETFLKYWRVTQLKKSEVLLKTWSSSNVKILGKLFVKAKVTNGFKKLSILVADGLGPNILGRQWFEAFRLRINFLNHIETNPFSSEFEEVFKQEIDAYNGPLIHIDIPENAEPKFVKARTVPFALRELVDKKLKSLEEQGVIEPVKLPNGHHQL</sequence>
<dbReference type="InterPro" id="IPR000477">
    <property type="entry name" value="RT_dom"/>
</dbReference>
<evidence type="ECO:0000256" key="2">
    <source>
        <dbReference type="PROSITE-ProRule" id="PRU00047"/>
    </source>
</evidence>
<organism evidence="5 6">
    <name type="scientific">Cordylochernes scorpioides</name>
    <dbReference type="NCBI Taxonomy" id="51811"/>
    <lineage>
        <taxon>Eukaryota</taxon>
        <taxon>Metazoa</taxon>
        <taxon>Ecdysozoa</taxon>
        <taxon>Arthropoda</taxon>
        <taxon>Chelicerata</taxon>
        <taxon>Arachnida</taxon>
        <taxon>Pseudoscorpiones</taxon>
        <taxon>Cheliferoidea</taxon>
        <taxon>Chernetidae</taxon>
        <taxon>Cordylochernes</taxon>
    </lineage>
</organism>
<dbReference type="CDD" id="cd09274">
    <property type="entry name" value="RNase_HI_RT_Ty3"/>
    <property type="match status" value="1"/>
</dbReference>
<dbReference type="Gene3D" id="3.30.70.270">
    <property type="match status" value="2"/>
</dbReference>
<evidence type="ECO:0000259" key="4">
    <source>
        <dbReference type="PROSITE" id="PS50878"/>
    </source>
</evidence>
<dbReference type="PROSITE" id="PS50878">
    <property type="entry name" value="RT_POL"/>
    <property type="match status" value="1"/>
</dbReference>
<keyword evidence="2" id="KW-0479">Metal-binding</keyword>
<dbReference type="PANTHER" id="PTHR37984">
    <property type="entry name" value="PROTEIN CBG26694"/>
    <property type="match status" value="1"/>
</dbReference>
<dbReference type="Pfam" id="PF17921">
    <property type="entry name" value="Integrase_H2C2"/>
    <property type="match status" value="1"/>
</dbReference>
<dbReference type="InterPro" id="IPR043128">
    <property type="entry name" value="Rev_trsase/Diguanyl_cyclase"/>
</dbReference>
<evidence type="ECO:0000259" key="3">
    <source>
        <dbReference type="PROSITE" id="PS50158"/>
    </source>
</evidence>
<dbReference type="InterPro" id="IPR043502">
    <property type="entry name" value="DNA/RNA_pol_sf"/>
</dbReference>
<dbReference type="InterPro" id="IPR021109">
    <property type="entry name" value="Peptidase_aspartic_dom_sf"/>
</dbReference>
<feature type="domain" description="Reverse transcriptase" evidence="4">
    <location>
        <begin position="1"/>
        <end position="65"/>
    </location>
</feature>
<dbReference type="SMART" id="SM00343">
    <property type="entry name" value="ZnF_C2HC"/>
    <property type="match status" value="1"/>
</dbReference>
<dbReference type="EMBL" id="CP092871">
    <property type="protein sequence ID" value="UYV72087.1"/>
    <property type="molecule type" value="Genomic_DNA"/>
</dbReference>
<dbReference type="Gene3D" id="1.10.340.70">
    <property type="match status" value="1"/>
</dbReference>
<dbReference type="Proteomes" id="UP001235939">
    <property type="component" value="Chromosome 09"/>
</dbReference>
<dbReference type="InterPro" id="IPR041588">
    <property type="entry name" value="Integrase_H2C2"/>
</dbReference>
<accession>A0ABY6KTC3</accession>
<dbReference type="SUPFAM" id="SSF50630">
    <property type="entry name" value="Acid proteases"/>
    <property type="match status" value="1"/>
</dbReference>
<dbReference type="InterPro" id="IPR001878">
    <property type="entry name" value="Znf_CCHC"/>
</dbReference>
<evidence type="ECO:0000256" key="1">
    <source>
        <dbReference type="ARBA" id="ARBA00012493"/>
    </source>
</evidence>
<dbReference type="InterPro" id="IPR050951">
    <property type="entry name" value="Retrovirus_Pol_polyprotein"/>
</dbReference>
<keyword evidence="6" id="KW-1185">Reference proteome</keyword>
<reference evidence="5 6" key="1">
    <citation type="submission" date="2022-01" db="EMBL/GenBank/DDBJ databases">
        <title>A chromosomal length assembly of Cordylochernes scorpioides.</title>
        <authorList>
            <person name="Zeh D."/>
            <person name="Zeh J."/>
        </authorList>
    </citation>
    <scope>NUCLEOTIDE SEQUENCE [LARGE SCALE GENOMIC DNA]</scope>
    <source>
        <strain evidence="5">IN4F17</strain>
        <tissue evidence="5">Whole Body</tissue>
    </source>
</reference>
<dbReference type="Gene3D" id="2.40.70.10">
    <property type="entry name" value="Acid Proteases"/>
    <property type="match status" value="1"/>
</dbReference>
<gene>
    <name evidence="5" type="ORF">LAZ67_9001777</name>
</gene>
<dbReference type="Gene3D" id="3.10.20.370">
    <property type="match status" value="1"/>
</dbReference>
<dbReference type="EC" id="2.7.7.49" evidence="1"/>
<keyword evidence="2" id="KW-0863">Zinc-finger</keyword>
<dbReference type="SUPFAM" id="SSF56672">
    <property type="entry name" value="DNA/RNA polymerases"/>
    <property type="match status" value="1"/>
</dbReference>
<dbReference type="PANTHER" id="PTHR37984:SF12">
    <property type="entry name" value="RIBONUCLEASE H"/>
    <property type="match status" value="1"/>
</dbReference>